<evidence type="ECO:0000313" key="10">
    <source>
        <dbReference type="Proteomes" id="UP000005801"/>
    </source>
</evidence>
<protein>
    <recommendedName>
        <fullName evidence="11">RNA polymerase sigma factor</fullName>
    </recommendedName>
</protein>
<dbReference type="Gene3D" id="1.10.1740.10">
    <property type="match status" value="1"/>
</dbReference>
<dbReference type="InterPro" id="IPR039425">
    <property type="entry name" value="RNA_pol_sigma-70-like"/>
</dbReference>
<dbReference type="SUPFAM" id="SSF88659">
    <property type="entry name" value="Sigma3 and sigma4 domains of RNA polymerase sigma factors"/>
    <property type="match status" value="1"/>
</dbReference>
<feature type="region of interest" description="Disordered" evidence="6">
    <location>
        <begin position="250"/>
        <end position="276"/>
    </location>
</feature>
<evidence type="ECO:0000256" key="3">
    <source>
        <dbReference type="ARBA" id="ARBA00023082"/>
    </source>
</evidence>
<dbReference type="PANTHER" id="PTHR43133:SF8">
    <property type="entry name" value="RNA POLYMERASE SIGMA FACTOR HI_1459-RELATED"/>
    <property type="match status" value="1"/>
</dbReference>
<feature type="domain" description="RNA polymerase sigma factor 70 region 4 type 2" evidence="8">
    <location>
        <begin position="124"/>
        <end position="175"/>
    </location>
</feature>
<evidence type="ECO:0000313" key="9">
    <source>
        <dbReference type="EMBL" id="EDM76740.1"/>
    </source>
</evidence>
<comment type="caution">
    <text evidence="9">The sequence shown here is derived from an EMBL/GenBank/DDBJ whole genome shotgun (WGS) entry which is preliminary data.</text>
</comment>
<evidence type="ECO:0000259" key="7">
    <source>
        <dbReference type="Pfam" id="PF04542"/>
    </source>
</evidence>
<sequence>MRLAHEQHRELTRVARQRARQAPSFEALYRDNHAFVWRCARSLGVADAVLDDVVQDTFVIALRRLDDYDPSRAAPSTWLFSILRNVIRNRARGERRRRQRHARFASWSAAHEESPDAREALGRRLLRDFLDGLDDKRREVFVLAELEGLRAPEIAAALDCNLNTVYSRLRVARERFAEHFGERELPSAAQPSAAQRRASYLAIVGAVELPGAGAGALGLGAWTSAAGKVAAAVILGALGVVGAARLTGEAEAKPERVEEATHASTREPVEARPEPSAAPLLAATEPLDDAIVVEPQPRPRVAPKKPAAPHAPASAIEALAQARAALDAGQAERALDALDGARWSSSALAGRARVLEVEALCELGRVDEARRQAARWREAQPEGLVADQLSPERVCAGRREG</sequence>
<keyword evidence="2" id="KW-0805">Transcription regulation</keyword>
<dbReference type="InterPro" id="IPR013325">
    <property type="entry name" value="RNA_pol_sigma_r2"/>
</dbReference>
<dbReference type="AlphaFoldDB" id="A6GBN4"/>
<dbReference type="Pfam" id="PF04542">
    <property type="entry name" value="Sigma70_r2"/>
    <property type="match status" value="1"/>
</dbReference>
<dbReference type="eggNOG" id="COG1595">
    <property type="taxonomic scope" value="Bacteria"/>
</dbReference>
<dbReference type="RefSeq" id="WP_006974125.1">
    <property type="nucleotide sequence ID" value="NZ_ABCS01000059.1"/>
</dbReference>
<dbReference type="InterPro" id="IPR036388">
    <property type="entry name" value="WH-like_DNA-bd_sf"/>
</dbReference>
<dbReference type="SUPFAM" id="SSF88946">
    <property type="entry name" value="Sigma2 domain of RNA polymerase sigma factors"/>
    <property type="match status" value="1"/>
</dbReference>
<dbReference type="GO" id="GO:0006352">
    <property type="term" value="P:DNA-templated transcription initiation"/>
    <property type="evidence" value="ECO:0007669"/>
    <property type="project" value="InterPro"/>
</dbReference>
<accession>A6GBN4</accession>
<name>A6GBN4_9BACT</name>
<evidence type="ECO:0000256" key="5">
    <source>
        <dbReference type="ARBA" id="ARBA00023163"/>
    </source>
</evidence>
<dbReference type="InterPro" id="IPR007627">
    <property type="entry name" value="RNA_pol_sigma70_r2"/>
</dbReference>
<dbReference type="GO" id="GO:0016987">
    <property type="term" value="F:sigma factor activity"/>
    <property type="evidence" value="ECO:0007669"/>
    <property type="project" value="UniProtKB-KW"/>
</dbReference>
<keyword evidence="10" id="KW-1185">Reference proteome</keyword>
<evidence type="ECO:0000256" key="2">
    <source>
        <dbReference type="ARBA" id="ARBA00023015"/>
    </source>
</evidence>
<dbReference type="OrthoDB" id="9797134at2"/>
<feature type="domain" description="RNA polymerase sigma-70 region 2" evidence="7">
    <location>
        <begin position="28"/>
        <end position="97"/>
    </location>
</feature>
<evidence type="ECO:0000259" key="8">
    <source>
        <dbReference type="Pfam" id="PF08281"/>
    </source>
</evidence>
<proteinExistence type="inferred from homology"/>
<keyword evidence="3" id="KW-0731">Sigma factor</keyword>
<keyword evidence="4" id="KW-0238">DNA-binding</keyword>
<dbReference type="Pfam" id="PF08281">
    <property type="entry name" value="Sigma70_r4_2"/>
    <property type="match status" value="1"/>
</dbReference>
<evidence type="ECO:0008006" key="11">
    <source>
        <dbReference type="Google" id="ProtNLM"/>
    </source>
</evidence>
<dbReference type="InterPro" id="IPR013249">
    <property type="entry name" value="RNA_pol_sigma70_r4_t2"/>
</dbReference>
<dbReference type="InterPro" id="IPR014284">
    <property type="entry name" value="RNA_pol_sigma-70_dom"/>
</dbReference>
<organism evidence="9 10">
    <name type="scientific">Plesiocystis pacifica SIR-1</name>
    <dbReference type="NCBI Taxonomy" id="391625"/>
    <lineage>
        <taxon>Bacteria</taxon>
        <taxon>Pseudomonadati</taxon>
        <taxon>Myxococcota</taxon>
        <taxon>Polyangia</taxon>
        <taxon>Nannocystales</taxon>
        <taxon>Nannocystaceae</taxon>
        <taxon>Plesiocystis</taxon>
    </lineage>
</organism>
<dbReference type="EMBL" id="ABCS01000059">
    <property type="protein sequence ID" value="EDM76740.1"/>
    <property type="molecule type" value="Genomic_DNA"/>
</dbReference>
<evidence type="ECO:0000256" key="6">
    <source>
        <dbReference type="SAM" id="MobiDB-lite"/>
    </source>
</evidence>
<dbReference type="NCBIfam" id="TIGR02937">
    <property type="entry name" value="sigma70-ECF"/>
    <property type="match status" value="1"/>
</dbReference>
<comment type="similarity">
    <text evidence="1">Belongs to the sigma-70 factor family. ECF subfamily.</text>
</comment>
<dbReference type="PANTHER" id="PTHR43133">
    <property type="entry name" value="RNA POLYMERASE ECF-TYPE SIGMA FACTO"/>
    <property type="match status" value="1"/>
</dbReference>
<reference evidence="9 10" key="1">
    <citation type="submission" date="2007-06" db="EMBL/GenBank/DDBJ databases">
        <authorList>
            <person name="Shimkets L."/>
            <person name="Ferriera S."/>
            <person name="Johnson J."/>
            <person name="Kravitz S."/>
            <person name="Beeson K."/>
            <person name="Sutton G."/>
            <person name="Rogers Y.-H."/>
            <person name="Friedman R."/>
            <person name="Frazier M."/>
            <person name="Venter J.C."/>
        </authorList>
    </citation>
    <scope>NUCLEOTIDE SEQUENCE [LARGE SCALE GENOMIC DNA]</scope>
    <source>
        <strain evidence="9 10">SIR-1</strain>
    </source>
</reference>
<gene>
    <name evidence="9" type="ORF">PPSIR1_33836</name>
</gene>
<dbReference type="GO" id="GO:0003677">
    <property type="term" value="F:DNA binding"/>
    <property type="evidence" value="ECO:0007669"/>
    <property type="project" value="UniProtKB-KW"/>
</dbReference>
<dbReference type="Gene3D" id="1.10.10.10">
    <property type="entry name" value="Winged helix-like DNA-binding domain superfamily/Winged helix DNA-binding domain"/>
    <property type="match status" value="1"/>
</dbReference>
<feature type="compositionally biased region" description="Basic and acidic residues" evidence="6">
    <location>
        <begin position="250"/>
        <end position="273"/>
    </location>
</feature>
<keyword evidence="5" id="KW-0804">Transcription</keyword>
<dbReference type="Proteomes" id="UP000005801">
    <property type="component" value="Unassembled WGS sequence"/>
</dbReference>
<evidence type="ECO:0000256" key="1">
    <source>
        <dbReference type="ARBA" id="ARBA00010641"/>
    </source>
</evidence>
<dbReference type="STRING" id="391625.PPSIR1_33836"/>
<dbReference type="CDD" id="cd06171">
    <property type="entry name" value="Sigma70_r4"/>
    <property type="match status" value="1"/>
</dbReference>
<evidence type="ECO:0000256" key="4">
    <source>
        <dbReference type="ARBA" id="ARBA00023125"/>
    </source>
</evidence>
<dbReference type="InterPro" id="IPR013324">
    <property type="entry name" value="RNA_pol_sigma_r3/r4-like"/>
</dbReference>